<evidence type="ECO:0000256" key="4">
    <source>
        <dbReference type="ARBA" id="ARBA00023306"/>
    </source>
</evidence>
<evidence type="ECO:0000313" key="9">
    <source>
        <dbReference type="Proteomes" id="UP000240883"/>
    </source>
</evidence>
<feature type="repeat" description="WD" evidence="5">
    <location>
        <begin position="400"/>
        <end position="432"/>
    </location>
</feature>
<dbReference type="InterPro" id="IPR056150">
    <property type="entry name" value="WD40_CDC20-Fz"/>
</dbReference>
<dbReference type="InterPro" id="IPR015943">
    <property type="entry name" value="WD40/YVTN_repeat-like_dom_sf"/>
</dbReference>
<dbReference type="GO" id="GO:1905786">
    <property type="term" value="P:positive regulation of anaphase-promoting complex-dependent catabolic process"/>
    <property type="evidence" value="ECO:0007669"/>
    <property type="project" value="TreeGrafter"/>
</dbReference>
<dbReference type="GO" id="GO:0031145">
    <property type="term" value="P:anaphase-promoting complex-dependent catabolic process"/>
    <property type="evidence" value="ECO:0007669"/>
    <property type="project" value="TreeGrafter"/>
</dbReference>
<gene>
    <name evidence="8" type="ORF">BS50DRAFT_585648</name>
</gene>
<feature type="repeat" description="WD" evidence="5">
    <location>
        <begin position="562"/>
        <end position="594"/>
    </location>
</feature>
<feature type="compositionally biased region" description="Low complexity" evidence="6">
    <location>
        <begin position="220"/>
        <end position="231"/>
    </location>
</feature>
<feature type="region of interest" description="Disordered" evidence="6">
    <location>
        <begin position="1"/>
        <end position="96"/>
    </location>
</feature>
<feature type="compositionally biased region" description="Polar residues" evidence="6">
    <location>
        <begin position="206"/>
        <end position="219"/>
    </location>
</feature>
<evidence type="ECO:0000313" key="8">
    <source>
        <dbReference type="EMBL" id="PSN70201.1"/>
    </source>
</evidence>
<dbReference type="InterPro" id="IPR036322">
    <property type="entry name" value="WD40_repeat_dom_sf"/>
</dbReference>
<feature type="region of interest" description="Disordered" evidence="6">
    <location>
        <begin position="114"/>
        <end position="141"/>
    </location>
</feature>
<feature type="compositionally biased region" description="Basic and acidic residues" evidence="6">
    <location>
        <begin position="129"/>
        <end position="141"/>
    </location>
</feature>
<dbReference type="SMART" id="SM00320">
    <property type="entry name" value="WD40"/>
    <property type="match status" value="6"/>
</dbReference>
<dbReference type="SUPFAM" id="SSF50978">
    <property type="entry name" value="WD40 repeat-like"/>
    <property type="match status" value="1"/>
</dbReference>
<feature type="region of interest" description="Disordered" evidence="6">
    <location>
        <begin position="174"/>
        <end position="234"/>
    </location>
</feature>
<accession>A0A2T2NXQ0</accession>
<dbReference type="InterPro" id="IPR001680">
    <property type="entry name" value="WD40_rpt"/>
</dbReference>
<dbReference type="GO" id="GO:0005680">
    <property type="term" value="C:anaphase-promoting complex"/>
    <property type="evidence" value="ECO:0007669"/>
    <property type="project" value="TreeGrafter"/>
</dbReference>
<evidence type="ECO:0000256" key="1">
    <source>
        <dbReference type="ARBA" id="ARBA00006445"/>
    </source>
</evidence>
<dbReference type="STRING" id="1448308.A0A2T2NXQ0"/>
<dbReference type="GO" id="GO:1990757">
    <property type="term" value="F:ubiquitin ligase activator activity"/>
    <property type="evidence" value="ECO:0007669"/>
    <property type="project" value="TreeGrafter"/>
</dbReference>
<protein>
    <submittedName>
        <fullName evidence="8">WD40 repeat-like protein</fullName>
    </submittedName>
</protein>
<evidence type="ECO:0000256" key="3">
    <source>
        <dbReference type="ARBA" id="ARBA00022737"/>
    </source>
</evidence>
<keyword evidence="3" id="KW-0677">Repeat</keyword>
<evidence type="ECO:0000256" key="5">
    <source>
        <dbReference type="PROSITE-ProRule" id="PRU00221"/>
    </source>
</evidence>
<dbReference type="PROSITE" id="PS50082">
    <property type="entry name" value="WD_REPEATS_2"/>
    <property type="match status" value="3"/>
</dbReference>
<organism evidence="8 9">
    <name type="scientific">Corynespora cassiicola Philippines</name>
    <dbReference type="NCBI Taxonomy" id="1448308"/>
    <lineage>
        <taxon>Eukaryota</taxon>
        <taxon>Fungi</taxon>
        <taxon>Dikarya</taxon>
        <taxon>Ascomycota</taxon>
        <taxon>Pezizomycotina</taxon>
        <taxon>Dothideomycetes</taxon>
        <taxon>Pleosporomycetidae</taxon>
        <taxon>Pleosporales</taxon>
        <taxon>Corynesporascaceae</taxon>
        <taxon>Corynespora</taxon>
    </lineage>
</organism>
<dbReference type="OrthoDB" id="10263272at2759"/>
<proteinExistence type="inferred from homology"/>
<evidence type="ECO:0000256" key="6">
    <source>
        <dbReference type="SAM" id="MobiDB-lite"/>
    </source>
</evidence>
<keyword evidence="9" id="KW-1185">Reference proteome</keyword>
<name>A0A2T2NXQ0_CORCC</name>
<dbReference type="PROSITE" id="PS50294">
    <property type="entry name" value="WD_REPEATS_REGION"/>
    <property type="match status" value="2"/>
</dbReference>
<feature type="compositionally biased region" description="Low complexity" evidence="6">
    <location>
        <begin position="182"/>
        <end position="201"/>
    </location>
</feature>
<dbReference type="EMBL" id="KZ678132">
    <property type="protein sequence ID" value="PSN70201.1"/>
    <property type="molecule type" value="Genomic_DNA"/>
</dbReference>
<evidence type="ECO:0000256" key="2">
    <source>
        <dbReference type="ARBA" id="ARBA00022574"/>
    </source>
</evidence>
<dbReference type="Proteomes" id="UP000240883">
    <property type="component" value="Unassembled WGS sequence"/>
</dbReference>
<dbReference type="PANTHER" id="PTHR19918:SF1">
    <property type="entry name" value="FIZZY-RELATED PROTEIN HOMOLOG"/>
    <property type="match status" value="1"/>
</dbReference>
<dbReference type="GO" id="GO:0010997">
    <property type="term" value="F:anaphase-promoting complex binding"/>
    <property type="evidence" value="ECO:0007669"/>
    <property type="project" value="InterPro"/>
</dbReference>
<keyword evidence="2 5" id="KW-0853">WD repeat</keyword>
<dbReference type="Pfam" id="PF00400">
    <property type="entry name" value="WD40"/>
    <property type="match status" value="1"/>
</dbReference>
<keyword evidence="4" id="KW-0131">Cell cycle</keyword>
<sequence length="615" mass="67590">MATDDIDVAAASGERAAEGIQTPTLLSPPDTKTPPTASHKRHQADFVNPLDKGSEPIDPSALSRALEQFEQAGRVRERTPTASPSRKRPKIYGDRFIPNRAGQDLHASYSLLHEEGSPATPSRSSRRTPHNELHFQKTEEANRTYSAVLRQEMFESTVPQAMPQRLTPNESAIMRSSGRSHTPPGRTTATLPAPTLTPSTPHKNLFSYQSPRHSSYSGQPTPTSRTPSSRRGINLDTQSELYSLSPIKYSSQRMLLSPQKQPRAVSKVPYKVLDAPDLADDFYLNLVDWGSQNLLGVGLGSCVYMWNSSSGRVTKLCELPDDTVTSVNWIQRGSHLAIGTNRGFVQIWDAVSQRRLRTMTGHTARVGALAWNEHILTSGSRDRLIYHRDVRQPDMWTAKLVGHKQEVCGLKWNTEDQQLASGGNDNKLMVWDKLNAEPTFKWSEHQAAVKAIAWSPHQRGLLASGGGTADRTIKFWNTLISSNGPSASSLAAASSAAAPAGADEVPTSPTAPANLINSLDTGSQVCNLAWSKNSNEIVSTHGYSQNQIIVWKYPSMQQVVALTGHTYRVLYLAMSPDGQVIVTGAGDETLRFWNAFKKKERLGGLSNMEKWGVIR</sequence>
<dbReference type="Gene3D" id="2.130.10.10">
    <property type="entry name" value="YVTN repeat-like/Quinoprotein amine dehydrogenase"/>
    <property type="match status" value="2"/>
</dbReference>
<evidence type="ECO:0000259" key="7">
    <source>
        <dbReference type="Pfam" id="PF24807"/>
    </source>
</evidence>
<feature type="domain" description="CDC20/Fizzy WD40" evidence="7">
    <location>
        <begin position="273"/>
        <end position="479"/>
    </location>
</feature>
<reference evidence="8 9" key="1">
    <citation type="journal article" date="2018" name="Front. Microbiol.">
        <title>Genome-Wide Analysis of Corynespora cassiicola Leaf Fall Disease Putative Effectors.</title>
        <authorList>
            <person name="Lopez D."/>
            <person name="Ribeiro S."/>
            <person name="Label P."/>
            <person name="Fumanal B."/>
            <person name="Venisse J.S."/>
            <person name="Kohler A."/>
            <person name="de Oliveira R.R."/>
            <person name="Labutti K."/>
            <person name="Lipzen A."/>
            <person name="Lail K."/>
            <person name="Bauer D."/>
            <person name="Ohm R.A."/>
            <person name="Barry K.W."/>
            <person name="Spatafora J."/>
            <person name="Grigoriev I.V."/>
            <person name="Martin F.M."/>
            <person name="Pujade-Renaud V."/>
        </authorList>
    </citation>
    <scope>NUCLEOTIDE SEQUENCE [LARGE SCALE GENOMIC DNA]</scope>
    <source>
        <strain evidence="8 9">Philippines</strain>
    </source>
</reference>
<feature type="repeat" description="WD" evidence="5">
    <location>
        <begin position="322"/>
        <end position="358"/>
    </location>
</feature>
<dbReference type="InterPro" id="IPR033010">
    <property type="entry name" value="Cdc20/Fizzy"/>
</dbReference>
<dbReference type="AlphaFoldDB" id="A0A2T2NXQ0"/>
<dbReference type="PANTHER" id="PTHR19918">
    <property type="entry name" value="CELL DIVISION CYCLE 20 CDC20 FIZZY -RELATED"/>
    <property type="match status" value="1"/>
</dbReference>
<comment type="similarity">
    <text evidence="1">Belongs to the WD repeat CDC20/Fizzy family.</text>
</comment>
<dbReference type="Pfam" id="PF24807">
    <property type="entry name" value="WD40_CDC20-Fz"/>
    <property type="match status" value="1"/>
</dbReference>